<dbReference type="Proteomes" id="UP000283095">
    <property type="component" value="Chromosome"/>
</dbReference>
<evidence type="ECO:0000313" key="2">
    <source>
        <dbReference type="Proteomes" id="UP000283095"/>
    </source>
</evidence>
<gene>
    <name evidence="1" type="ORF">BAOM_2101</name>
</gene>
<evidence type="ECO:0000313" key="1">
    <source>
        <dbReference type="EMBL" id="AZV42710.1"/>
    </source>
</evidence>
<sequence>MDTEKLELIQSRAIEIANEQIEKYVRGLGDDKIEKLAETIIIINAAVTARLLVEYDNNKEAGNI</sequence>
<dbReference type="RefSeq" id="WP_127760128.1">
    <property type="nucleotide sequence ID" value="NZ_CP026095.1"/>
</dbReference>
<name>A0A3Q9RMS4_9BACI</name>
<organism evidence="1 2">
    <name type="scientific">Peribacillus asahii</name>
    <dbReference type="NCBI Taxonomy" id="228899"/>
    <lineage>
        <taxon>Bacteria</taxon>
        <taxon>Bacillati</taxon>
        <taxon>Bacillota</taxon>
        <taxon>Bacilli</taxon>
        <taxon>Bacillales</taxon>
        <taxon>Bacillaceae</taxon>
        <taxon>Peribacillus</taxon>
    </lineage>
</organism>
<protein>
    <submittedName>
        <fullName evidence="1">Uncharacterized protein</fullName>
    </submittedName>
</protein>
<accession>A0A3Q9RMS4</accession>
<dbReference type="KEGG" id="pasa:BAOM_2101"/>
<reference evidence="1 2" key="1">
    <citation type="submission" date="2018-01" db="EMBL/GenBank/DDBJ databases">
        <title>Bacillus asahii Genome sequencing and assembly.</title>
        <authorList>
            <person name="Jiang H."/>
            <person name="Feng Y."/>
            <person name="Zhao F."/>
            <person name="Lin X."/>
        </authorList>
    </citation>
    <scope>NUCLEOTIDE SEQUENCE [LARGE SCALE GENOMIC DNA]</scope>
    <source>
        <strain evidence="1 2">OM18</strain>
    </source>
</reference>
<dbReference type="AlphaFoldDB" id="A0A3Q9RMS4"/>
<dbReference type="EMBL" id="CP026095">
    <property type="protein sequence ID" value="AZV42710.1"/>
    <property type="molecule type" value="Genomic_DNA"/>
</dbReference>
<proteinExistence type="predicted"/>